<proteinExistence type="predicted"/>
<comment type="caution">
    <text evidence="1">The sequence shown here is derived from an EMBL/GenBank/DDBJ whole genome shotgun (WGS) entry which is preliminary data.</text>
</comment>
<name>A0ABT1EBI0_9FIRM</name>
<accession>A0ABT1EBI0</accession>
<dbReference type="SUPFAM" id="SSF54786">
    <property type="entry name" value="YcfA/nrd intein domain"/>
    <property type="match status" value="1"/>
</dbReference>
<protein>
    <submittedName>
        <fullName evidence="1">Toxin-antitoxin system, toxin component, HicA family protein</fullName>
    </submittedName>
</protein>
<keyword evidence="2" id="KW-1185">Reference proteome</keyword>
<evidence type="ECO:0000313" key="2">
    <source>
        <dbReference type="Proteomes" id="UP001523566"/>
    </source>
</evidence>
<organism evidence="1 2">
    <name type="scientific">Aequitasia blattaphilus</name>
    <dbReference type="NCBI Taxonomy" id="2949332"/>
    <lineage>
        <taxon>Bacteria</taxon>
        <taxon>Bacillati</taxon>
        <taxon>Bacillota</taxon>
        <taxon>Clostridia</taxon>
        <taxon>Lachnospirales</taxon>
        <taxon>Lachnospiraceae</taxon>
        <taxon>Aequitasia</taxon>
    </lineage>
</organism>
<dbReference type="EMBL" id="JAMZFW010000006">
    <property type="protein sequence ID" value="MCP1101872.1"/>
    <property type="molecule type" value="Genomic_DNA"/>
</dbReference>
<dbReference type="Proteomes" id="UP001523566">
    <property type="component" value="Unassembled WGS sequence"/>
</dbReference>
<reference evidence="1 2" key="1">
    <citation type="journal article" date="2022" name="Genome Biol. Evol.">
        <title>Host diet, physiology and behaviors set the stage for Lachnospiraceae cladogenesis.</title>
        <authorList>
            <person name="Vera-Ponce De Leon A."/>
            <person name="Schneider M."/>
            <person name="Jahnes B.C."/>
            <person name="Sadowski V."/>
            <person name="Camuy-Velez L.A."/>
            <person name="Duan J."/>
            <person name="Sabree Z.L."/>
        </authorList>
    </citation>
    <scope>NUCLEOTIDE SEQUENCE [LARGE SCALE GENOMIC DNA]</scope>
    <source>
        <strain evidence="1 2">PAL113</strain>
    </source>
</reference>
<evidence type="ECO:0000313" key="1">
    <source>
        <dbReference type="EMBL" id="MCP1101872.1"/>
    </source>
</evidence>
<sequence>MKLSGESFTKRLEEGGYVFLRHGAEHDIYSKGKDKIPVLRHKEINERLARNELKKRGL</sequence>
<gene>
    <name evidence="1" type="ORF">NK125_05510</name>
</gene>